<evidence type="ECO:0000313" key="2">
    <source>
        <dbReference type="EMBL" id="TQV90808.1"/>
    </source>
</evidence>
<dbReference type="PANTHER" id="PTHR43539:SF68">
    <property type="entry name" value="FLAVIN-BINDING MONOOXYGENASE-LIKE PROTEIN (AFU_ORTHOLOGUE AFUA_4G09220)"/>
    <property type="match status" value="1"/>
</dbReference>
<dbReference type="Proteomes" id="UP000315783">
    <property type="component" value="Unassembled WGS sequence"/>
</dbReference>
<comment type="caution">
    <text evidence="2">The sequence shown here is derived from an EMBL/GenBank/DDBJ whole genome shotgun (WGS) entry which is preliminary data.</text>
</comment>
<proteinExistence type="predicted"/>
<dbReference type="EMBL" id="SPUK01000023">
    <property type="protein sequence ID" value="TQV90808.1"/>
    <property type="molecule type" value="Genomic_DNA"/>
</dbReference>
<organism evidence="2 3">
    <name type="scientific">Cordyceps javanica</name>
    <dbReference type="NCBI Taxonomy" id="43265"/>
    <lineage>
        <taxon>Eukaryota</taxon>
        <taxon>Fungi</taxon>
        <taxon>Dikarya</taxon>
        <taxon>Ascomycota</taxon>
        <taxon>Pezizomycotina</taxon>
        <taxon>Sordariomycetes</taxon>
        <taxon>Hypocreomycetidae</taxon>
        <taxon>Hypocreales</taxon>
        <taxon>Cordycipitaceae</taxon>
        <taxon>Cordyceps</taxon>
    </lineage>
</organism>
<dbReference type="SUPFAM" id="SSF51905">
    <property type="entry name" value="FAD/NAD(P)-binding domain"/>
    <property type="match status" value="1"/>
</dbReference>
<dbReference type="PANTHER" id="PTHR43539">
    <property type="entry name" value="FLAVIN-BINDING MONOOXYGENASE-LIKE PROTEIN (AFU_ORTHOLOGUE AFUA_4G09220)"/>
    <property type="match status" value="1"/>
</dbReference>
<accession>A0A545UMW8</accession>
<dbReference type="PRINTS" id="PR00411">
    <property type="entry name" value="PNDRDTASEI"/>
</dbReference>
<gene>
    <name evidence="2" type="ORF">IF1G_10551</name>
</gene>
<sequence length="646" mass="70018">MAAAPTVHTMPGTTNLPLASFPSSSCSDATAALDARETAESFVATVNAHLATADTAALAALFLDNGFWRDHLALTWAMRTVQSPGKIAAFLGESAASRDGFRLKSVALDEEGPASGSGSGSGASSRAPAVVKMDAEGRVNIVQFFITFETAVGFGAGTARLVAHPDGPGWKVFTLGTILQGLRGFEEPVYGRRPAGVAHGQHPGRKNWAERREAEANYTDGSEPLVLIVGAGQAGLTAAVRLKMLGINALIIDKNKRIGDNWRKRYDQLVLHDPVWYDHMPYMPFPPNWPIFTPKDKLAGWFESYAQSMELNVWMTTELTSTHWDDASKTWTVDLCRTKPDGSVENRTFHPRHIIQATGHSGEKNMPEIKGMESFEGQVLCHSSEFPGPRRDGPKGGRRAVVVGCCNSGHDIAHDFYESGYDVTMVQRSSTHVVSSKAITDIALAALFSETSPAVDDGDVLLHTMPNAVLKTVQVQVGALQRAHDASLLAGLAAAGFRVDDGPDGAGLFFKYFQRGGGYYIDVGASQLVADGKIRVKQGHEVTEVLPGGLRLADGSELAADEIVWATGYQNMRSQARAMYGDELADRVREVWGLNDEGEWNTMWQDSGHPGFWFHGGNMALCRYFSRLLALQIKAREAGLYNHGEK</sequence>
<dbReference type="InterPro" id="IPR050982">
    <property type="entry name" value="Auxin_biosynth/cation_transpt"/>
</dbReference>
<dbReference type="AlphaFoldDB" id="A0A545UMW8"/>
<dbReference type="OrthoDB" id="74360at2759"/>
<dbReference type="GO" id="GO:0050660">
    <property type="term" value="F:flavin adenine dinucleotide binding"/>
    <property type="evidence" value="ECO:0007669"/>
    <property type="project" value="TreeGrafter"/>
</dbReference>
<evidence type="ECO:0000313" key="3">
    <source>
        <dbReference type="Proteomes" id="UP000315783"/>
    </source>
</evidence>
<dbReference type="InterPro" id="IPR036188">
    <property type="entry name" value="FAD/NAD-bd_sf"/>
</dbReference>
<name>A0A545UMW8_9HYPO</name>
<dbReference type="Gene3D" id="3.50.50.60">
    <property type="entry name" value="FAD/NAD(P)-binding domain"/>
    <property type="match status" value="2"/>
</dbReference>
<keyword evidence="1" id="KW-0560">Oxidoreductase</keyword>
<reference evidence="2 3" key="1">
    <citation type="journal article" date="2019" name="Appl. Microbiol. Biotechnol.">
        <title>Genome sequence of Isaria javanica and comparative genome analysis insights into family S53 peptidase evolution in fungal entomopathogens.</title>
        <authorList>
            <person name="Lin R."/>
            <person name="Zhang X."/>
            <person name="Xin B."/>
            <person name="Zou M."/>
            <person name="Gao Y."/>
            <person name="Qin F."/>
            <person name="Hu Q."/>
            <person name="Xie B."/>
            <person name="Cheng X."/>
        </authorList>
    </citation>
    <scope>NUCLEOTIDE SEQUENCE [LARGE SCALE GENOMIC DNA]</scope>
    <source>
        <strain evidence="2 3">IJ1G</strain>
    </source>
</reference>
<dbReference type="GO" id="GO:0004497">
    <property type="term" value="F:monooxygenase activity"/>
    <property type="evidence" value="ECO:0007669"/>
    <property type="project" value="TreeGrafter"/>
</dbReference>
<dbReference type="Pfam" id="PF13738">
    <property type="entry name" value="Pyr_redox_3"/>
    <property type="match status" value="1"/>
</dbReference>
<evidence type="ECO:0000256" key="1">
    <source>
        <dbReference type="ARBA" id="ARBA00023002"/>
    </source>
</evidence>
<protein>
    <submittedName>
        <fullName evidence="2">FAD dependent oxidoreductase</fullName>
    </submittedName>
</protein>
<keyword evidence="3" id="KW-1185">Reference proteome</keyword>